<feature type="compositionally biased region" description="Polar residues" evidence="1">
    <location>
        <begin position="185"/>
        <end position="194"/>
    </location>
</feature>
<accession>A0ABN3TZH5</accession>
<dbReference type="InterPro" id="IPR006311">
    <property type="entry name" value="TAT_signal"/>
</dbReference>
<evidence type="ECO:0000256" key="1">
    <source>
        <dbReference type="SAM" id="MobiDB-lite"/>
    </source>
</evidence>
<dbReference type="EMBL" id="BAAASL010000018">
    <property type="protein sequence ID" value="GAA2721898.1"/>
    <property type="molecule type" value="Genomic_DNA"/>
</dbReference>
<protein>
    <recommendedName>
        <fullName evidence="4">Twin-arginine translocation signal domain-containing protein</fullName>
    </recommendedName>
</protein>
<feature type="region of interest" description="Disordered" evidence="1">
    <location>
        <begin position="185"/>
        <end position="204"/>
    </location>
</feature>
<organism evidence="2 3">
    <name type="scientific">Streptomyces luteosporeus</name>
    <dbReference type="NCBI Taxonomy" id="173856"/>
    <lineage>
        <taxon>Bacteria</taxon>
        <taxon>Bacillati</taxon>
        <taxon>Actinomycetota</taxon>
        <taxon>Actinomycetes</taxon>
        <taxon>Kitasatosporales</taxon>
        <taxon>Streptomycetaceae</taxon>
        <taxon>Streptomyces</taxon>
    </lineage>
</organism>
<evidence type="ECO:0000313" key="2">
    <source>
        <dbReference type="EMBL" id="GAA2721898.1"/>
    </source>
</evidence>
<dbReference type="RefSeq" id="WP_344437360.1">
    <property type="nucleotide sequence ID" value="NZ_BAAASL010000018.1"/>
</dbReference>
<evidence type="ECO:0008006" key="4">
    <source>
        <dbReference type="Google" id="ProtNLM"/>
    </source>
</evidence>
<evidence type="ECO:0000313" key="3">
    <source>
        <dbReference type="Proteomes" id="UP001500886"/>
    </source>
</evidence>
<dbReference type="PROSITE" id="PS51318">
    <property type="entry name" value="TAT"/>
    <property type="match status" value="1"/>
</dbReference>
<reference evidence="2 3" key="1">
    <citation type="journal article" date="2019" name="Int. J. Syst. Evol. Microbiol.">
        <title>The Global Catalogue of Microorganisms (GCM) 10K type strain sequencing project: providing services to taxonomists for standard genome sequencing and annotation.</title>
        <authorList>
            <consortium name="The Broad Institute Genomics Platform"/>
            <consortium name="The Broad Institute Genome Sequencing Center for Infectious Disease"/>
            <person name="Wu L."/>
            <person name="Ma J."/>
        </authorList>
    </citation>
    <scope>NUCLEOTIDE SEQUENCE [LARGE SCALE GENOMIC DNA]</scope>
    <source>
        <strain evidence="2 3">JCM 4542</strain>
    </source>
</reference>
<name>A0ABN3TZH5_9ACTN</name>
<sequence>MKSRRDVLRAATAVAGAAAIGALGTGRATAVGTRAATFTDASGLATVSVFAHTGSPARQYWIDKTTTVGDGDMIAIGGGATATDANPGALLTASYPTGDLWGWTVSSKDHLQTHWHQLTSYVIGLKIAGMSRDQLARAVLVTPADSGAEPWPMADARIWSNDHVLVGGGFRVDWHGAGNLATASFPSSDSTWQARSKDHGQSDPSSIRSYAIALPRYLPVGRVDVARIPVDGGPDAHPQATATLPPGYALTGGGGEVHWSGAGNLLWRLEPSRWAPSFTAASKDHLWSSPATITAWALGIRIV</sequence>
<keyword evidence="3" id="KW-1185">Reference proteome</keyword>
<proteinExistence type="predicted"/>
<comment type="caution">
    <text evidence="2">The sequence shown here is derived from an EMBL/GenBank/DDBJ whole genome shotgun (WGS) entry which is preliminary data.</text>
</comment>
<gene>
    <name evidence="2" type="ORF">GCM10010315_45860</name>
</gene>
<dbReference type="Proteomes" id="UP001500886">
    <property type="component" value="Unassembled WGS sequence"/>
</dbReference>